<dbReference type="InterPro" id="IPR052038">
    <property type="entry name" value="Type-VII_TA_antitoxin"/>
</dbReference>
<keyword evidence="12" id="KW-1185">Reference proteome</keyword>
<comment type="caution">
    <text evidence="11">The sequence shown here is derived from an EMBL/GenBank/DDBJ whole genome shotgun (WGS) entry which is preliminary data.</text>
</comment>
<dbReference type="RefSeq" id="WP_193914164.1">
    <property type="nucleotide sequence ID" value="NZ_JADEXS020000001.1"/>
</dbReference>
<evidence type="ECO:0000313" key="12">
    <source>
        <dbReference type="Proteomes" id="UP000622533"/>
    </source>
</evidence>
<dbReference type="Gene3D" id="3.30.460.10">
    <property type="entry name" value="Beta Polymerase, domain 2"/>
    <property type="match status" value="1"/>
</dbReference>
<comment type="cofactor">
    <cofactor evidence="1">
        <name>Mg(2+)</name>
        <dbReference type="ChEBI" id="CHEBI:18420"/>
    </cofactor>
</comment>
<evidence type="ECO:0000259" key="10">
    <source>
        <dbReference type="Pfam" id="PF01909"/>
    </source>
</evidence>
<dbReference type="GO" id="GO:0005524">
    <property type="term" value="F:ATP binding"/>
    <property type="evidence" value="ECO:0007669"/>
    <property type="project" value="UniProtKB-KW"/>
</dbReference>
<accession>A0A8J7D918</accession>
<keyword evidence="2" id="KW-1277">Toxin-antitoxin system</keyword>
<name>A0A8J7D918_DESMC</name>
<comment type="similarity">
    <text evidence="9">Belongs to the MntA antitoxin family.</text>
</comment>
<dbReference type="PANTHER" id="PTHR33571:SF12">
    <property type="entry name" value="BSL3053 PROTEIN"/>
    <property type="match status" value="1"/>
</dbReference>
<proteinExistence type="inferred from homology"/>
<keyword evidence="5" id="KW-0479">Metal-binding</keyword>
<evidence type="ECO:0000256" key="2">
    <source>
        <dbReference type="ARBA" id="ARBA00022649"/>
    </source>
</evidence>
<dbReference type="Proteomes" id="UP000622533">
    <property type="component" value="Unassembled WGS sequence"/>
</dbReference>
<evidence type="ECO:0000256" key="7">
    <source>
        <dbReference type="ARBA" id="ARBA00022840"/>
    </source>
</evidence>
<evidence type="ECO:0000256" key="9">
    <source>
        <dbReference type="ARBA" id="ARBA00038276"/>
    </source>
</evidence>
<keyword evidence="7" id="KW-0067">ATP-binding</keyword>
<sequence length="99" mass="11167">MKTGLKQLLQEKRAEILNIAAKHGASNLRVFGSVARGEETETSDIDFLVDYDLEKVSPWFPGGLILDLENLLDRKVDVVTSKSLHYLIRDKVFHEAISL</sequence>
<evidence type="ECO:0000256" key="6">
    <source>
        <dbReference type="ARBA" id="ARBA00022741"/>
    </source>
</evidence>
<evidence type="ECO:0000256" key="8">
    <source>
        <dbReference type="ARBA" id="ARBA00022842"/>
    </source>
</evidence>
<dbReference type="GO" id="GO:0046872">
    <property type="term" value="F:metal ion binding"/>
    <property type="evidence" value="ECO:0007669"/>
    <property type="project" value="UniProtKB-KW"/>
</dbReference>
<dbReference type="SUPFAM" id="SSF81301">
    <property type="entry name" value="Nucleotidyltransferase"/>
    <property type="match status" value="1"/>
</dbReference>
<protein>
    <submittedName>
        <fullName evidence="11">Nucleotidyltransferase family protein</fullName>
    </submittedName>
</protein>
<dbReference type="EMBL" id="JADEXS010000042">
    <property type="protein sequence ID" value="MBE9021856.1"/>
    <property type="molecule type" value="Genomic_DNA"/>
</dbReference>
<keyword evidence="8" id="KW-0460">Magnesium</keyword>
<dbReference type="AlphaFoldDB" id="A0A8J7D918"/>
<dbReference type="PANTHER" id="PTHR33571">
    <property type="entry name" value="SSL8005 PROTEIN"/>
    <property type="match status" value="1"/>
</dbReference>
<evidence type="ECO:0000256" key="5">
    <source>
        <dbReference type="ARBA" id="ARBA00022723"/>
    </source>
</evidence>
<dbReference type="CDD" id="cd05403">
    <property type="entry name" value="NT_KNTase_like"/>
    <property type="match status" value="1"/>
</dbReference>
<keyword evidence="3" id="KW-0808">Transferase</keyword>
<evidence type="ECO:0000256" key="4">
    <source>
        <dbReference type="ARBA" id="ARBA00022695"/>
    </source>
</evidence>
<evidence type="ECO:0000313" key="11">
    <source>
        <dbReference type="EMBL" id="MBE9021856.1"/>
    </source>
</evidence>
<reference evidence="11" key="1">
    <citation type="submission" date="2020-10" db="EMBL/GenBank/DDBJ databases">
        <authorList>
            <person name="Castelo-Branco R."/>
            <person name="Eusebio N."/>
            <person name="Adriana R."/>
            <person name="Vieira A."/>
            <person name="Brugerolle De Fraissinette N."/>
            <person name="Rezende De Castro R."/>
            <person name="Schneider M.P."/>
            <person name="Vasconcelos V."/>
            <person name="Leao P.N."/>
        </authorList>
    </citation>
    <scope>NUCLEOTIDE SEQUENCE</scope>
    <source>
        <strain evidence="11">LEGE 12446</strain>
    </source>
</reference>
<dbReference type="Pfam" id="PF01909">
    <property type="entry name" value="NTP_transf_2"/>
    <property type="match status" value="1"/>
</dbReference>
<dbReference type="InterPro" id="IPR002934">
    <property type="entry name" value="Polymerase_NTP_transf_dom"/>
</dbReference>
<dbReference type="GO" id="GO:0016779">
    <property type="term" value="F:nucleotidyltransferase activity"/>
    <property type="evidence" value="ECO:0007669"/>
    <property type="project" value="UniProtKB-KW"/>
</dbReference>
<dbReference type="InterPro" id="IPR043519">
    <property type="entry name" value="NT_sf"/>
</dbReference>
<evidence type="ECO:0000256" key="1">
    <source>
        <dbReference type="ARBA" id="ARBA00001946"/>
    </source>
</evidence>
<keyword evidence="6" id="KW-0547">Nucleotide-binding</keyword>
<evidence type="ECO:0000256" key="3">
    <source>
        <dbReference type="ARBA" id="ARBA00022679"/>
    </source>
</evidence>
<organism evidence="11 12">
    <name type="scientific">Desmonostoc muscorum LEGE 12446</name>
    <dbReference type="NCBI Taxonomy" id="1828758"/>
    <lineage>
        <taxon>Bacteria</taxon>
        <taxon>Bacillati</taxon>
        <taxon>Cyanobacteriota</taxon>
        <taxon>Cyanophyceae</taxon>
        <taxon>Nostocales</taxon>
        <taxon>Nostocaceae</taxon>
        <taxon>Desmonostoc</taxon>
    </lineage>
</organism>
<keyword evidence="4" id="KW-0548">Nucleotidyltransferase</keyword>
<gene>
    <name evidence="11" type="ORF">IQ276_05090</name>
</gene>
<feature type="domain" description="Polymerase nucleotidyl transferase" evidence="10">
    <location>
        <begin position="25"/>
        <end position="94"/>
    </location>
</feature>